<dbReference type="Proteomes" id="UP000185608">
    <property type="component" value="Chromosome"/>
</dbReference>
<dbReference type="KEGG" id="halh:HTSR_1541"/>
<accession>A0A1D8S5T5</accession>
<protein>
    <submittedName>
        <fullName evidence="2">Uncharacterized protein</fullName>
    </submittedName>
</protein>
<feature type="region of interest" description="Disordered" evidence="1">
    <location>
        <begin position="47"/>
        <end position="67"/>
    </location>
</feature>
<gene>
    <name evidence="2" type="ORF">HTSR_1541</name>
</gene>
<evidence type="ECO:0000313" key="2">
    <source>
        <dbReference type="EMBL" id="AOW80714.1"/>
    </source>
</evidence>
<proteinExistence type="predicted"/>
<sequence length="67" mass="7458">MINRPNSTFLLGSPWARNRALESRDVQHREFGGTVLSLAKRIELPELNKDGLLATTSPESSSSDRPH</sequence>
<dbReference type="EMBL" id="CP016070">
    <property type="protein sequence ID" value="AOW80714.1"/>
    <property type="molecule type" value="Genomic_DNA"/>
</dbReference>
<dbReference type="AlphaFoldDB" id="A0A1D8S5T5"/>
<organism evidence="2 3">
    <name type="scientific">Halodesulfurarchaeum formicicum</name>
    <dbReference type="NCBI Taxonomy" id="1873524"/>
    <lineage>
        <taxon>Archaea</taxon>
        <taxon>Methanobacteriati</taxon>
        <taxon>Methanobacteriota</taxon>
        <taxon>Stenosarchaea group</taxon>
        <taxon>Halobacteria</taxon>
        <taxon>Halobacteriales</taxon>
        <taxon>Halobacteriaceae</taxon>
        <taxon>Halodesulfurarchaeum</taxon>
    </lineage>
</organism>
<reference evidence="2 3" key="1">
    <citation type="submission" date="2016-06" db="EMBL/GenBank/DDBJ databases">
        <title>Discovery of anaerobic lithoheterotrophic haloarchaeon capable of sulfur respiration by hydrogen and formate.</title>
        <authorList>
            <person name="Sorokin D.Y."/>
            <person name="Kublanov I.V."/>
            <person name="Roman P."/>
            <person name="Sinninghe Damste J.S."/>
            <person name="Golyshin P.N."/>
            <person name="Rojo D."/>
            <person name="Ciordia S."/>
            <person name="Mena Md.C."/>
            <person name="Ferrer M."/>
            <person name="Smedile F."/>
            <person name="Messina E."/>
            <person name="La Cono V."/>
            <person name="Yakimov M.M."/>
        </authorList>
    </citation>
    <scope>NUCLEOTIDE SEQUENCE [LARGE SCALE GENOMIC DNA]</scope>
    <source>
        <strain evidence="2 3">HTSR1</strain>
    </source>
</reference>
<evidence type="ECO:0000256" key="1">
    <source>
        <dbReference type="SAM" id="MobiDB-lite"/>
    </source>
</evidence>
<evidence type="ECO:0000313" key="3">
    <source>
        <dbReference type="Proteomes" id="UP000185608"/>
    </source>
</evidence>
<name>A0A1D8S5T5_9EURY</name>